<evidence type="ECO:0000256" key="1">
    <source>
        <dbReference type="ARBA" id="ARBA00013260"/>
    </source>
</evidence>
<evidence type="ECO:0000313" key="5">
    <source>
        <dbReference type="EMBL" id="PKW14635.1"/>
    </source>
</evidence>
<name>A0A2N3XVF5_SACSN</name>
<evidence type="ECO:0000256" key="3">
    <source>
        <dbReference type="ARBA" id="ARBA00048707"/>
    </source>
</evidence>
<feature type="region of interest" description="Disordered" evidence="4">
    <location>
        <begin position="1"/>
        <end position="21"/>
    </location>
</feature>
<dbReference type="InterPro" id="IPR002833">
    <property type="entry name" value="PTH2"/>
</dbReference>
<dbReference type="EMBL" id="PJNB01000001">
    <property type="protein sequence ID" value="PKW14635.1"/>
    <property type="molecule type" value="Genomic_DNA"/>
</dbReference>
<dbReference type="Proteomes" id="UP000233786">
    <property type="component" value="Unassembled WGS sequence"/>
</dbReference>
<comment type="catalytic activity">
    <reaction evidence="3">
        <text>an N-acyl-L-alpha-aminoacyl-tRNA + H2O = an N-acyl-L-amino acid + a tRNA + H(+)</text>
        <dbReference type="Rhea" id="RHEA:54448"/>
        <dbReference type="Rhea" id="RHEA-COMP:10123"/>
        <dbReference type="Rhea" id="RHEA-COMP:13883"/>
        <dbReference type="ChEBI" id="CHEBI:15377"/>
        <dbReference type="ChEBI" id="CHEBI:15378"/>
        <dbReference type="ChEBI" id="CHEBI:59874"/>
        <dbReference type="ChEBI" id="CHEBI:78442"/>
        <dbReference type="ChEBI" id="CHEBI:138191"/>
        <dbReference type="EC" id="3.1.1.29"/>
    </reaction>
</comment>
<reference evidence="5" key="1">
    <citation type="submission" date="2017-12" db="EMBL/GenBank/DDBJ databases">
        <title>Sequencing the genomes of 1000 Actinobacteria strains.</title>
        <authorList>
            <person name="Klenk H.-P."/>
        </authorList>
    </citation>
    <scope>NUCLEOTIDE SEQUENCE [LARGE SCALE GENOMIC DNA]</scope>
    <source>
        <strain evidence="5">DSM 44228</strain>
    </source>
</reference>
<dbReference type="Pfam" id="PF01981">
    <property type="entry name" value="PTH2"/>
    <property type="match status" value="1"/>
</dbReference>
<gene>
    <name evidence="5" type="ORF">A8926_2267</name>
</gene>
<dbReference type="STRING" id="994479.GCA_000194155_01809"/>
<keyword evidence="2 5" id="KW-0378">Hydrolase</keyword>
<evidence type="ECO:0000313" key="6">
    <source>
        <dbReference type="Proteomes" id="UP000233786"/>
    </source>
</evidence>
<sequence length="280" mass="30094">MTSAVGRNIGGQESDNRGVPDSAALSVLDPLIARYASWLALPGEATADISDEDPENVVLMPMVLRIERREPPDRTALLEAAAAAAIAVCLDERCKPGGEWHEAMHAWISGRIRKVARRARGAHWEAVQSLPGRTVRVGDAEVRAFLPMRVADMPKELSRLQISGSELAADEPGAPAPDAPTLWLNPDVPMSAGKSAAQVGHATMILAALLHGAGLDTELEGWAADGFRCSVRQADAATWARLHPRDDPETAWRQARVAMVRDAGFTEVDPGTVTVLAQWR</sequence>
<dbReference type="SUPFAM" id="SSF102462">
    <property type="entry name" value="Peptidyl-tRNA hydrolase II"/>
    <property type="match status" value="1"/>
</dbReference>
<proteinExistence type="predicted"/>
<evidence type="ECO:0000256" key="2">
    <source>
        <dbReference type="ARBA" id="ARBA00022801"/>
    </source>
</evidence>
<accession>A0A2N3XVF5</accession>
<dbReference type="EC" id="3.1.1.29" evidence="1"/>
<dbReference type="Gene3D" id="3.40.1490.10">
    <property type="entry name" value="Bit1"/>
    <property type="match status" value="1"/>
</dbReference>
<dbReference type="GO" id="GO:0004045">
    <property type="term" value="F:peptidyl-tRNA hydrolase activity"/>
    <property type="evidence" value="ECO:0007669"/>
    <property type="project" value="UniProtKB-EC"/>
</dbReference>
<keyword evidence="6" id="KW-1185">Reference proteome</keyword>
<dbReference type="InterPro" id="IPR023476">
    <property type="entry name" value="Pep_tRNA_hydro_II_dom_sf"/>
</dbReference>
<dbReference type="AlphaFoldDB" id="A0A2N3XVF5"/>
<comment type="caution">
    <text evidence="5">The sequence shown here is derived from an EMBL/GenBank/DDBJ whole genome shotgun (WGS) entry which is preliminary data.</text>
</comment>
<protein>
    <recommendedName>
        <fullName evidence="1">peptidyl-tRNA hydrolase</fullName>
        <ecNumber evidence="1">3.1.1.29</ecNumber>
    </recommendedName>
</protein>
<organism evidence="5 6">
    <name type="scientific">Saccharopolyspora spinosa</name>
    <dbReference type="NCBI Taxonomy" id="60894"/>
    <lineage>
        <taxon>Bacteria</taxon>
        <taxon>Bacillati</taxon>
        <taxon>Actinomycetota</taxon>
        <taxon>Actinomycetes</taxon>
        <taxon>Pseudonocardiales</taxon>
        <taxon>Pseudonocardiaceae</taxon>
        <taxon>Saccharopolyspora</taxon>
    </lineage>
</organism>
<evidence type="ECO:0000256" key="4">
    <source>
        <dbReference type="SAM" id="MobiDB-lite"/>
    </source>
</evidence>